<gene>
    <name evidence="2" type="ORF">CC77DRAFT_544016</name>
</gene>
<dbReference type="EMBL" id="KV441471">
    <property type="protein sequence ID" value="OAG24774.1"/>
    <property type="molecule type" value="Genomic_DNA"/>
</dbReference>
<dbReference type="GeneID" id="29117695"/>
<keyword evidence="3" id="KW-1185">Reference proteome</keyword>
<dbReference type="Proteomes" id="UP000077248">
    <property type="component" value="Unassembled WGS sequence"/>
</dbReference>
<organism evidence="2 3">
    <name type="scientific">Alternaria alternata</name>
    <name type="common">Alternaria rot fungus</name>
    <name type="synonym">Torula alternata</name>
    <dbReference type="NCBI Taxonomy" id="5599"/>
    <lineage>
        <taxon>Eukaryota</taxon>
        <taxon>Fungi</taxon>
        <taxon>Dikarya</taxon>
        <taxon>Ascomycota</taxon>
        <taxon>Pezizomycotina</taxon>
        <taxon>Dothideomycetes</taxon>
        <taxon>Pleosporomycetidae</taxon>
        <taxon>Pleosporales</taxon>
        <taxon>Pleosporineae</taxon>
        <taxon>Pleosporaceae</taxon>
        <taxon>Alternaria</taxon>
        <taxon>Alternaria sect. Alternaria</taxon>
        <taxon>Alternaria alternata complex</taxon>
    </lineage>
</organism>
<evidence type="ECO:0000313" key="2">
    <source>
        <dbReference type="EMBL" id="OAG24774.1"/>
    </source>
</evidence>
<protein>
    <submittedName>
        <fullName evidence="2">Uncharacterized protein</fullName>
    </submittedName>
</protein>
<evidence type="ECO:0000313" key="3">
    <source>
        <dbReference type="Proteomes" id="UP000077248"/>
    </source>
</evidence>
<sequence>MKLAIPNLVSLFLHPRRGTPIRAGVVSQHDCPSLLRSFAGATLWDRSTRCQCAGQQCRLDIYSYWTPLCTPPWGPANQALPQDILPVSCRICTRPEQRSFAGSQCSHMQRTRPVVAKATSGRQRAQQ</sequence>
<dbReference type="VEuPathDB" id="FungiDB:CC77DRAFT_544016"/>
<feature type="region of interest" description="Disordered" evidence="1">
    <location>
        <begin position="98"/>
        <end position="127"/>
    </location>
</feature>
<proteinExistence type="predicted"/>
<reference evidence="2 3" key="1">
    <citation type="submission" date="2016-05" db="EMBL/GenBank/DDBJ databases">
        <title>Comparative analysis of secretome profiles of manganese(II)-oxidizing ascomycete fungi.</title>
        <authorList>
            <consortium name="DOE Joint Genome Institute"/>
            <person name="Zeiner C.A."/>
            <person name="Purvine S.O."/>
            <person name="Zink E.M."/>
            <person name="Wu S."/>
            <person name="Pasa-Tolic L."/>
            <person name="Chaput D.L."/>
            <person name="Haridas S."/>
            <person name="Grigoriev I.V."/>
            <person name="Santelli C.M."/>
            <person name="Hansel C.M."/>
        </authorList>
    </citation>
    <scope>NUCLEOTIDE SEQUENCE [LARGE SCALE GENOMIC DNA]</scope>
    <source>
        <strain evidence="2 3">SRC1lrK2f</strain>
    </source>
</reference>
<name>A0A177DYI1_ALTAL</name>
<dbReference type="RefSeq" id="XP_018390195.1">
    <property type="nucleotide sequence ID" value="XM_018532101.1"/>
</dbReference>
<accession>A0A177DYI1</accession>
<evidence type="ECO:0000256" key="1">
    <source>
        <dbReference type="SAM" id="MobiDB-lite"/>
    </source>
</evidence>
<dbReference type="KEGG" id="aalt:CC77DRAFT_544016"/>
<dbReference type="AlphaFoldDB" id="A0A177DYI1"/>